<evidence type="ECO:0000256" key="2">
    <source>
        <dbReference type="ARBA" id="ARBA00010617"/>
    </source>
</evidence>
<evidence type="ECO:0000256" key="8">
    <source>
        <dbReference type="SAM" id="Phobius"/>
    </source>
</evidence>
<evidence type="ECO:0000256" key="4">
    <source>
        <dbReference type="ARBA" id="ARBA00022723"/>
    </source>
</evidence>
<evidence type="ECO:0000256" key="6">
    <source>
        <dbReference type="ARBA" id="ARBA00023004"/>
    </source>
</evidence>
<dbReference type="GO" id="GO:0004497">
    <property type="term" value="F:monooxygenase activity"/>
    <property type="evidence" value="ECO:0007669"/>
    <property type="project" value="UniProtKB-KW"/>
</dbReference>
<sequence length="137" mass="15814">MSVGAATTLAVILLPISMVMVMKFYSRKKKSQRYHPIGSTIFHQRNNFQSLHDFRTDLARKHKTYRSLGLFRSVIHTVDPANVIYILKTNFANYGKVSKFILAALDIAYNLTAAIWVQWFSCVHLEIKRFFNIGSEK</sequence>
<gene>
    <name evidence="9" type="ORF">Ddye_013534</name>
</gene>
<reference evidence="9" key="1">
    <citation type="journal article" date="2023" name="Plant J.">
        <title>Genome sequences and population genomics provide insights into the demographic history, inbreeding, and mutation load of two 'living fossil' tree species of Dipteronia.</title>
        <authorList>
            <person name="Feng Y."/>
            <person name="Comes H.P."/>
            <person name="Chen J."/>
            <person name="Zhu S."/>
            <person name="Lu R."/>
            <person name="Zhang X."/>
            <person name="Li P."/>
            <person name="Qiu J."/>
            <person name="Olsen K.M."/>
            <person name="Qiu Y."/>
        </authorList>
    </citation>
    <scope>NUCLEOTIDE SEQUENCE</scope>
    <source>
        <strain evidence="9">KIB01</strain>
    </source>
</reference>
<keyword evidence="6" id="KW-0408">Iron</keyword>
<keyword evidence="4" id="KW-0479">Metal-binding</keyword>
<dbReference type="AlphaFoldDB" id="A0AAD9X6S3"/>
<keyword evidence="8" id="KW-0472">Membrane</keyword>
<keyword evidence="10" id="KW-1185">Reference proteome</keyword>
<name>A0AAD9X6S3_9ROSI</name>
<accession>A0AAD9X6S3</accession>
<feature type="transmembrane region" description="Helical" evidence="8">
    <location>
        <begin position="6"/>
        <end position="25"/>
    </location>
</feature>
<evidence type="ECO:0000256" key="7">
    <source>
        <dbReference type="ARBA" id="ARBA00023033"/>
    </source>
</evidence>
<dbReference type="EMBL" id="JANJYI010000004">
    <property type="protein sequence ID" value="KAK2653678.1"/>
    <property type="molecule type" value="Genomic_DNA"/>
</dbReference>
<keyword evidence="7" id="KW-0503">Monooxygenase</keyword>
<evidence type="ECO:0000256" key="3">
    <source>
        <dbReference type="ARBA" id="ARBA00022617"/>
    </source>
</evidence>
<dbReference type="Proteomes" id="UP001280121">
    <property type="component" value="Unassembled WGS sequence"/>
</dbReference>
<evidence type="ECO:0000256" key="5">
    <source>
        <dbReference type="ARBA" id="ARBA00023002"/>
    </source>
</evidence>
<dbReference type="GO" id="GO:0046872">
    <property type="term" value="F:metal ion binding"/>
    <property type="evidence" value="ECO:0007669"/>
    <property type="project" value="UniProtKB-KW"/>
</dbReference>
<comment type="caution">
    <text evidence="9">The sequence shown here is derived from an EMBL/GenBank/DDBJ whole genome shotgun (WGS) entry which is preliminary data.</text>
</comment>
<dbReference type="PANTHER" id="PTHR24296">
    <property type="entry name" value="CYTOCHROME P450"/>
    <property type="match status" value="1"/>
</dbReference>
<organism evidence="9 10">
    <name type="scientific">Dipteronia dyeriana</name>
    <dbReference type="NCBI Taxonomy" id="168575"/>
    <lineage>
        <taxon>Eukaryota</taxon>
        <taxon>Viridiplantae</taxon>
        <taxon>Streptophyta</taxon>
        <taxon>Embryophyta</taxon>
        <taxon>Tracheophyta</taxon>
        <taxon>Spermatophyta</taxon>
        <taxon>Magnoliopsida</taxon>
        <taxon>eudicotyledons</taxon>
        <taxon>Gunneridae</taxon>
        <taxon>Pentapetalae</taxon>
        <taxon>rosids</taxon>
        <taxon>malvids</taxon>
        <taxon>Sapindales</taxon>
        <taxon>Sapindaceae</taxon>
        <taxon>Hippocastanoideae</taxon>
        <taxon>Acereae</taxon>
        <taxon>Dipteronia</taxon>
    </lineage>
</organism>
<comment type="cofactor">
    <cofactor evidence="1">
        <name>heme</name>
        <dbReference type="ChEBI" id="CHEBI:30413"/>
    </cofactor>
</comment>
<evidence type="ECO:0000313" key="10">
    <source>
        <dbReference type="Proteomes" id="UP001280121"/>
    </source>
</evidence>
<proteinExistence type="inferred from homology"/>
<keyword evidence="3" id="KW-0349">Heme</keyword>
<keyword evidence="8" id="KW-0812">Transmembrane</keyword>
<keyword evidence="8" id="KW-1133">Transmembrane helix</keyword>
<keyword evidence="5" id="KW-0560">Oxidoreductase</keyword>
<evidence type="ECO:0000256" key="1">
    <source>
        <dbReference type="ARBA" id="ARBA00001971"/>
    </source>
</evidence>
<comment type="similarity">
    <text evidence="2">Belongs to the cytochrome P450 family.</text>
</comment>
<evidence type="ECO:0000313" key="9">
    <source>
        <dbReference type="EMBL" id="KAK2653678.1"/>
    </source>
</evidence>
<protein>
    <submittedName>
        <fullName evidence="9">Uncharacterized protein</fullName>
    </submittedName>
</protein>